<comment type="caution">
    <text evidence="2">The sequence shown here is derived from an EMBL/GenBank/DDBJ whole genome shotgun (WGS) entry which is preliminary data.</text>
</comment>
<evidence type="ECO:0000259" key="1">
    <source>
        <dbReference type="Pfam" id="PF07238"/>
    </source>
</evidence>
<protein>
    <recommendedName>
        <fullName evidence="1">PilZ domain-containing protein</fullName>
    </recommendedName>
</protein>
<feature type="domain" description="PilZ" evidence="1">
    <location>
        <begin position="16"/>
        <end position="118"/>
    </location>
</feature>
<proteinExistence type="predicted"/>
<dbReference type="SUPFAM" id="SSF141371">
    <property type="entry name" value="PilZ domain-like"/>
    <property type="match status" value="1"/>
</dbReference>
<dbReference type="Proteomes" id="UP000242502">
    <property type="component" value="Unassembled WGS sequence"/>
</dbReference>
<evidence type="ECO:0000313" key="3">
    <source>
        <dbReference type="Proteomes" id="UP000242502"/>
    </source>
</evidence>
<dbReference type="Gene3D" id="2.40.10.220">
    <property type="entry name" value="predicted glycosyltransferase like domains"/>
    <property type="match status" value="1"/>
</dbReference>
<evidence type="ECO:0000313" key="2">
    <source>
        <dbReference type="EMBL" id="ODS24670.1"/>
    </source>
</evidence>
<dbReference type="AlphaFoldDB" id="A0A1D2QT17"/>
<dbReference type="GO" id="GO:0035438">
    <property type="term" value="F:cyclic-di-GMP binding"/>
    <property type="evidence" value="ECO:0007669"/>
    <property type="project" value="InterPro"/>
</dbReference>
<dbReference type="Pfam" id="PF07238">
    <property type="entry name" value="PilZ"/>
    <property type="match status" value="1"/>
</dbReference>
<accession>A0A1D2QT17</accession>
<sequence length="122" mass="13869">MSTENFEGSTENTKNDRKSKRYRVGWASRVMLPDRRIVAARTKDVSEGGIAFELDEAIPLGAHVNIELNPWHEGVQYAIRAKVVITYNMIMSGDSGFSHGLKFTFIPSEQLQQLKKFFKSMD</sequence>
<dbReference type="EMBL" id="MDLC01000005">
    <property type="protein sequence ID" value="ODS24670.1"/>
    <property type="molecule type" value="Genomic_DNA"/>
</dbReference>
<organism evidence="2 3">
    <name type="scientific">Candidatus Endobugula sertula</name>
    <name type="common">Bugula neritina bacterial symbiont</name>
    <dbReference type="NCBI Taxonomy" id="62101"/>
    <lineage>
        <taxon>Bacteria</taxon>
        <taxon>Pseudomonadati</taxon>
        <taxon>Pseudomonadota</taxon>
        <taxon>Gammaproteobacteria</taxon>
        <taxon>Cellvibrionales</taxon>
        <taxon>Cellvibrionaceae</taxon>
        <taxon>Candidatus Endobugula</taxon>
    </lineage>
</organism>
<reference evidence="2 3" key="1">
    <citation type="journal article" date="2016" name="Appl. Environ. Microbiol.">
        <title>Lack of Overt Genome Reduction in the Bryostatin-Producing Bryozoan Symbiont "Candidatus Endobugula sertula".</title>
        <authorList>
            <person name="Miller I.J."/>
            <person name="Vanee N."/>
            <person name="Fong S.S."/>
            <person name="Lim-Fong G.E."/>
            <person name="Kwan J.C."/>
        </authorList>
    </citation>
    <scope>NUCLEOTIDE SEQUENCE [LARGE SCALE GENOMIC DNA]</scope>
    <source>
        <strain evidence="2">AB1-4</strain>
    </source>
</reference>
<gene>
    <name evidence="2" type="ORF">AB835_01990</name>
</gene>
<dbReference type="InterPro" id="IPR009875">
    <property type="entry name" value="PilZ_domain"/>
</dbReference>
<name>A0A1D2QT17_9GAMM</name>